<accession>A0AAW0Z3A8</accession>
<dbReference type="PANTHER" id="PTHR10625">
    <property type="entry name" value="HISTONE DEACETYLASE HDAC1-RELATED"/>
    <property type="match status" value="1"/>
</dbReference>
<dbReference type="Gene3D" id="3.40.800.20">
    <property type="entry name" value="Histone deacetylase domain"/>
    <property type="match status" value="1"/>
</dbReference>
<dbReference type="KEGG" id="kne:92179075"/>
<feature type="region of interest" description="Disordered" evidence="1">
    <location>
        <begin position="293"/>
        <end position="319"/>
    </location>
</feature>
<feature type="region of interest" description="Disordered" evidence="1">
    <location>
        <begin position="174"/>
        <end position="217"/>
    </location>
</feature>
<dbReference type="InterPro" id="IPR037138">
    <property type="entry name" value="His_deacetylse_dom_sf"/>
</dbReference>
<dbReference type="PANTHER" id="PTHR10625:SF36">
    <property type="entry name" value="HISTONE DEACETYLASE 3"/>
    <property type="match status" value="1"/>
</dbReference>
<evidence type="ECO:0000313" key="3">
    <source>
        <dbReference type="EMBL" id="KAK8864566.1"/>
    </source>
</evidence>
<dbReference type="SUPFAM" id="SSF52768">
    <property type="entry name" value="Arginase/deacetylase"/>
    <property type="match status" value="1"/>
</dbReference>
<organism evidence="3 4">
    <name type="scientific">Kwoniella newhampshirensis</name>
    <dbReference type="NCBI Taxonomy" id="1651941"/>
    <lineage>
        <taxon>Eukaryota</taxon>
        <taxon>Fungi</taxon>
        <taxon>Dikarya</taxon>
        <taxon>Basidiomycota</taxon>
        <taxon>Agaricomycotina</taxon>
        <taxon>Tremellomycetes</taxon>
        <taxon>Tremellales</taxon>
        <taxon>Cryptococcaceae</taxon>
        <taxon>Kwoniella</taxon>
    </lineage>
</organism>
<reference evidence="3 4" key="1">
    <citation type="journal article" date="2024" name="bioRxiv">
        <title>Comparative genomics of Cryptococcus and Kwoniella reveals pathogenesis evolution and contrasting karyotype dynamics via intercentromeric recombination or chromosome fusion.</title>
        <authorList>
            <person name="Coelho M.A."/>
            <person name="David-Palma M."/>
            <person name="Shea T."/>
            <person name="Bowers K."/>
            <person name="McGinley-Smith S."/>
            <person name="Mohammad A.W."/>
            <person name="Gnirke A."/>
            <person name="Yurkov A.M."/>
            <person name="Nowrousian M."/>
            <person name="Sun S."/>
            <person name="Cuomo C.A."/>
            <person name="Heitman J."/>
        </authorList>
    </citation>
    <scope>NUCLEOTIDE SEQUENCE [LARGE SCALE GENOMIC DNA]</scope>
    <source>
        <strain evidence="3 4">CBS 13917</strain>
    </source>
</reference>
<dbReference type="RefSeq" id="XP_066804862.1">
    <property type="nucleotide sequence ID" value="XM_066944939.1"/>
</dbReference>
<dbReference type="GO" id="GO:0004407">
    <property type="term" value="F:histone deacetylase activity"/>
    <property type="evidence" value="ECO:0007669"/>
    <property type="project" value="TreeGrafter"/>
</dbReference>
<dbReference type="InterPro" id="IPR000286">
    <property type="entry name" value="HDACs"/>
</dbReference>
<dbReference type="Proteomes" id="UP001388673">
    <property type="component" value="Unassembled WGS sequence"/>
</dbReference>
<dbReference type="AlphaFoldDB" id="A0AAW0Z3A8"/>
<name>A0AAW0Z3A8_9TREE</name>
<evidence type="ECO:0000313" key="4">
    <source>
        <dbReference type="Proteomes" id="UP001388673"/>
    </source>
</evidence>
<feature type="compositionally biased region" description="Low complexity" evidence="1">
    <location>
        <begin position="192"/>
        <end position="201"/>
    </location>
</feature>
<proteinExistence type="predicted"/>
<evidence type="ECO:0000256" key="1">
    <source>
        <dbReference type="SAM" id="MobiDB-lite"/>
    </source>
</evidence>
<feature type="region of interest" description="Disordered" evidence="1">
    <location>
        <begin position="1"/>
        <end position="20"/>
    </location>
</feature>
<evidence type="ECO:0000259" key="2">
    <source>
        <dbReference type="Pfam" id="PF00850"/>
    </source>
</evidence>
<protein>
    <recommendedName>
        <fullName evidence="2">Histone deacetylase domain-containing protein</fullName>
    </recommendedName>
</protein>
<comment type="caution">
    <text evidence="3">The sequence shown here is derived from an EMBL/GenBank/DDBJ whole genome shotgun (WGS) entry which is preliminary data.</text>
</comment>
<feature type="region of interest" description="Disordered" evidence="1">
    <location>
        <begin position="57"/>
        <end position="128"/>
    </location>
</feature>
<dbReference type="EMBL" id="JBCAWK010000003">
    <property type="protein sequence ID" value="KAK8864566.1"/>
    <property type="molecule type" value="Genomic_DNA"/>
</dbReference>
<dbReference type="GO" id="GO:0070210">
    <property type="term" value="C:Rpd3L-Expanded complex"/>
    <property type="evidence" value="ECO:0007669"/>
    <property type="project" value="TreeGrafter"/>
</dbReference>
<sequence length="584" mass="63993">MTITRSQECPVEPVKASSSTRRVAYIWSKELQDVADDLPSNVGRSSMVHGLVESLGLLNHTHEEDQEEDTAHEIDANRAEDGHASQADEVDDSAHVDIAPAGRSSTEQEKGTGSTSTNASSSAVDVSQPVTNTKDDIVKLRSARVRAPDLSLGTKACLLRYHDKAYVERLLKSQPDDDHAPDDPTQPPSPPASSSSSSSSPEAYPRPRKMARTDRYNLSHDNPVFSTLPGYISLIASATSTACRLLAQDRADWTIVWDGGRHHAKRAEAGGFCYVNDLVLGILLLTREGRITLHPSAPSTNHVDGERKNSAQNRAGKTKTRPPRIMYLDLDLHYSDGVSLAFHSPTKYPYPLPTSHSPKPPNVLTLSVHHSSPIFFPPPTPPSLLPSSTTSSPFSLSIPLKAYPSNSTYRTVFEDCIEPVAKAWNPDYVVLQLGTDGLPGDRVGQYGNWGVEGPGGMKWVVERIKSWKELRVKVCVTGGGGYKHENAARAWASVTSVLLDRKTDAETPIPHHERFEEYAPSFTMEVPEGTFESPARIVFSSQCTAPGHSFGHMRDENTQQDLDKAIEVYTVIADRIREIVRGQP</sequence>
<keyword evidence="4" id="KW-1185">Reference proteome</keyword>
<feature type="domain" description="Histone deacetylase" evidence="2">
    <location>
        <begin position="154"/>
        <end position="287"/>
    </location>
</feature>
<feature type="compositionally biased region" description="Low complexity" evidence="1">
    <location>
        <begin position="114"/>
        <end position="127"/>
    </location>
</feature>
<dbReference type="InterPro" id="IPR023696">
    <property type="entry name" value="Ureohydrolase_dom_sf"/>
</dbReference>
<dbReference type="GeneID" id="92179075"/>
<gene>
    <name evidence="3" type="ORF">IAR55_001816</name>
</gene>
<dbReference type="PRINTS" id="PR01270">
    <property type="entry name" value="HDASUPER"/>
</dbReference>
<dbReference type="InterPro" id="IPR023801">
    <property type="entry name" value="His_deacetylse_dom"/>
</dbReference>
<feature type="compositionally biased region" description="Basic and acidic residues" evidence="1">
    <location>
        <begin position="69"/>
        <end position="83"/>
    </location>
</feature>
<dbReference type="Pfam" id="PF00850">
    <property type="entry name" value="Hist_deacetyl"/>
    <property type="match status" value="2"/>
</dbReference>
<dbReference type="GO" id="GO:0040029">
    <property type="term" value="P:epigenetic regulation of gene expression"/>
    <property type="evidence" value="ECO:0007669"/>
    <property type="project" value="TreeGrafter"/>
</dbReference>
<feature type="domain" description="Histone deacetylase" evidence="2">
    <location>
        <begin position="319"/>
        <end position="498"/>
    </location>
</feature>